<feature type="chain" id="PRO_5012836862" evidence="1">
    <location>
        <begin position="16"/>
        <end position="151"/>
    </location>
</feature>
<dbReference type="EMBL" id="FNQM01000002">
    <property type="protein sequence ID" value="SDZ94772.1"/>
    <property type="molecule type" value="Genomic_DNA"/>
</dbReference>
<protein>
    <submittedName>
        <fullName evidence="3">Cell Wall Hydrolase</fullName>
    </submittedName>
</protein>
<keyword evidence="1" id="KW-0732">Signal</keyword>
<evidence type="ECO:0000259" key="2">
    <source>
        <dbReference type="Pfam" id="PF07486"/>
    </source>
</evidence>
<dbReference type="InterPro" id="IPR042047">
    <property type="entry name" value="SleB_dom1"/>
</dbReference>
<dbReference type="GO" id="GO:0016787">
    <property type="term" value="F:hydrolase activity"/>
    <property type="evidence" value="ECO:0007669"/>
    <property type="project" value="UniProtKB-KW"/>
</dbReference>
<name>A0A1H3X7Z2_9RHOB</name>
<keyword evidence="3" id="KW-0378">Hydrolase</keyword>
<organism evidence="3 4">
    <name type="scientific">Rubrimonas cliftonensis</name>
    <dbReference type="NCBI Taxonomy" id="89524"/>
    <lineage>
        <taxon>Bacteria</taxon>
        <taxon>Pseudomonadati</taxon>
        <taxon>Pseudomonadota</taxon>
        <taxon>Alphaproteobacteria</taxon>
        <taxon>Rhodobacterales</taxon>
        <taxon>Paracoccaceae</taxon>
        <taxon>Rubrimonas</taxon>
    </lineage>
</organism>
<dbReference type="InterPro" id="IPR011105">
    <property type="entry name" value="Cell_wall_hydrolase_SleB"/>
</dbReference>
<reference evidence="3 4" key="1">
    <citation type="submission" date="2016-10" db="EMBL/GenBank/DDBJ databases">
        <authorList>
            <person name="de Groot N.N."/>
        </authorList>
    </citation>
    <scope>NUCLEOTIDE SEQUENCE [LARGE SCALE GENOMIC DNA]</scope>
    <source>
        <strain evidence="3 4">DSM 15345</strain>
    </source>
</reference>
<dbReference type="Proteomes" id="UP000198703">
    <property type="component" value="Unassembled WGS sequence"/>
</dbReference>
<dbReference type="RefSeq" id="WP_093248763.1">
    <property type="nucleotide sequence ID" value="NZ_FNQM01000002.1"/>
</dbReference>
<evidence type="ECO:0000313" key="4">
    <source>
        <dbReference type="Proteomes" id="UP000198703"/>
    </source>
</evidence>
<dbReference type="AlphaFoldDB" id="A0A1H3X7Z2"/>
<keyword evidence="4" id="KW-1185">Reference proteome</keyword>
<dbReference type="Gene3D" id="6.20.240.60">
    <property type="match status" value="1"/>
</dbReference>
<feature type="signal peptide" evidence="1">
    <location>
        <begin position="1"/>
        <end position="15"/>
    </location>
</feature>
<feature type="domain" description="Cell wall hydrolase SleB" evidence="2">
    <location>
        <begin position="43"/>
        <end position="150"/>
    </location>
</feature>
<evidence type="ECO:0000313" key="3">
    <source>
        <dbReference type="EMBL" id="SDZ94772.1"/>
    </source>
</evidence>
<sequence length="151" mass="16238">MIALAKAAAMAVAMAGQQAGLPDSAAEALGCLALNVYHEARSEGAIGRRAVAHVTLNRMRDPRFPDDVCGVVTQSAGGSCQFSWWCDGRSDAPRNMQAFELSARAAARVMAGQIADPTDGALYFLPKRMGRPGWTRDLRQTAVIGEHRFFE</sequence>
<evidence type="ECO:0000256" key="1">
    <source>
        <dbReference type="SAM" id="SignalP"/>
    </source>
</evidence>
<dbReference type="Gene3D" id="1.10.10.2520">
    <property type="entry name" value="Cell wall hydrolase SleB, domain 1"/>
    <property type="match status" value="1"/>
</dbReference>
<accession>A0A1H3X7Z2</accession>
<dbReference type="OrthoDB" id="9785345at2"/>
<proteinExistence type="predicted"/>
<gene>
    <name evidence="3" type="ORF">SAMN05444370_102289</name>
</gene>
<dbReference type="Pfam" id="PF07486">
    <property type="entry name" value="Hydrolase_2"/>
    <property type="match status" value="1"/>
</dbReference>
<dbReference type="STRING" id="89524.SAMN05444370_102289"/>